<dbReference type="Proteomes" id="UP001491310">
    <property type="component" value="Unassembled WGS sequence"/>
</dbReference>
<feature type="compositionally biased region" description="Basic and acidic residues" evidence="1">
    <location>
        <begin position="247"/>
        <end position="259"/>
    </location>
</feature>
<accession>A0ABR2YC69</accession>
<keyword evidence="2" id="KW-1133">Transmembrane helix</keyword>
<organism evidence="3 4">
    <name type="scientific">Coccomyxa subellipsoidea</name>
    <dbReference type="NCBI Taxonomy" id="248742"/>
    <lineage>
        <taxon>Eukaryota</taxon>
        <taxon>Viridiplantae</taxon>
        <taxon>Chlorophyta</taxon>
        <taxon>core chlorophytes</taxon>
        <taxon>Trebouxiophyceae</taxon>
        <taxon>Trebouxiophyceae incertae sedis</taxon>
        <taxon>Coccomyxaceae</taxon>
        <taxon>Coccomyxa</taxon>
    </lineage>
</organism>
<evidence type="ECO:0000256" key="1">
    <source>
        <dbReference type="SAM" id="MobiDB-lite"/>
    </source>
</evidence>
<evidence type="ECO:0000313" key="3">
    <source>
        <dbReference type="EMBL" id="KAK9902093.1"/>
    </source>
</evidence>
<evidence type="ECO:0000256" key="2">
    <source>
        <dbReference type="SAM" id="Phobius"/>
    </source>
</evidence>
<feature type="compositionally biased region" description="Low complexity" evidence="1">
    <location>
        <begin position="656"/>
        <end position="672"/>
    </location>
</feature>
<feature type="compositionally biased region" description="Low complexity" evidence="1">
    <location>
        <begin position="228"/>
        <end position="246"/>
    </location>
</feature>
<comment type="caution">
    <text evidence="3">The sequence shown here is derived from an EMBL/GenBank/DDBJ whole genome shotgun (WGS) entry which is preliminary data.</text>
</comment>
<protein>
    <recommendedName>
        <fullName evidence="5">Transmembrane protein</fullName>
    </recommendedName>
</protein>
<feature type="compositionally biased region" description="Pro residues" evidence="1">
    <location>
        <begin position="411"/>
        <end position="420"/>
    </location>
</feature>
<feature type="region of interest" description="Disordered" evidence="1">
    <location>
        <begin position="645"/>
        <end position="672"/>
    </location>
</feature>
<feature type="compositionally biased region" description="Pro residues" evidence="1">
    <location>
        <begin position="450"/>
        <end position="459"/>
    </location>
</feature>
<evidence type="ECO:0000313" key="4">
    <source>
        <dbReference type="Proteomes" id="UP001491310"/>
    </source>
</evidence>
<reference evidence="3 4" key="1">
    <citation type="journal article" date="2024" name="Nat. Commun.">
        <title>Phylogenomics reveals the evolutionary origins of lichenization in chlorophyte algae.</title>
        <authorList>
            <person name="Puginier C."/>
            <person name="Libourel C."/>
            <person name="Otte J."/>
            <person name="Skaloud P."/>
            <person name="Haon M."/>
            <person name="Grisel S."/>
            <person name="Petersen M."/>
            <person name="Berrin J.G."/>
            <person name="Delaux P.M."/>
            <person name="Dal Grande F."/>
            <person name="Keller J."/>
        </authorList>
    </citation>
    <scope>NUCLEOTIDE SEQUENCE [LARGE SCALE GENOMIC DNA]</scope>
    <source>
        <strain evidence="3 4">SAG 216-7</strain>
    </source>
</reference>
<feature type="transmembrane region" description="Helical" evidence="2">
    <location>
        <begin position="26"/>
        <end position="45"/>
    </location>
</feature>
<feature type="region of interest" description="Disordered" evidence="1">
    <location>
        <begin position="202"/>
        <end position="290"/>
    </location>
</feature>
<keyword evidence="4" id="KW-1185">Reference proteome</keyword>
<feature type="compositionally biased region" description="Polar residues" evidence="1">
    <location>
        <begin position="374"/>
        <end position="383"/>
    </location>
</feature>
<evidence type="ECO:0008006" key="5">
    <source>
        <dbReference type="Google" id="ProtNLM"/>
    </source>
</evidence>
<proteinExistence type="predicted"/>
<feature type="compositionally biased region" description="Basic and acidic residues" evidence="1">
    <location>
        <begin position="205"/>
        <end position="227"/>
    </location>
</feature>
<name>A0ABR2YC69_9CHLO</name>
<gene>
    <name evidence="3" type="ORF">WJX75_004122</name>
</gene>
<feature type="region of interest" description="Disordered" evidence="1">
    <location>
        <begin position="310"/>
        <end position="485"/>
    </location>
</feature>
<sequence length="672" mass="69933">MGSLTRSRAAMEQVWRFPHMRRGADFFILVLLVVLGGAFLDWGSVRGLRAAALQADSFRPLDVVGLDGAAGLCSGLRTGHPNFFRQRMAAFVRGRLWSSSATGTQEECESPSLLQIMAERSLLGCLLGLALLMASLFLPRSQLAELPPGKWLLQLRGMLLSAWDKRRAEQRKHSATLALRVALRSGDKELLSTALEEAEAAEVEALEKERERQREEKRQTRSREAAERSAAAAQEKAADEVVNAADKAAKADKAADAHTPKASFRGNSFFGRKATPVGTASPAGSGAGGDREWRWAGAKKEKPVAVPIEPVTPRPARRGASVVLTVPRPQANGGNRAASNAKGEVGKKQQGAPGTPVSPAAAAAPGWTKKFSRHTSSAPTTPNGKYGPPDGVASTLPAGQGIIAASLLGQPPEPPPPPAQAPRLYAQVARDGSGGQQERPSTAPPSGKRTPPPPAPASPHAPQQNGSLFPPAFPPSSLTPTQHQPSSLFLGLGGFAGFLGGQAPPQSSAAEALSPFPGMSLHRRVPPAVRTPAAQGALDLGPPVRGLPSYTAMSMAPQPAPYHNFDSIWSSAGAGGEPLPIGTSPPGWNPMGMRCRTSAAPDWKPTPGPGLSPLQFASEPLPPLEATLADSAPAAAATTAPVTTGLLSEGSVSGPSMSHFSSVSTSSSLEGW</sequence>
<dbReference type="EMBL" id="JALJOT010000016">
    <property type="protein sequence ID" value="KAK9902093.1"/>
    <property type="molecule type" value="Genomic_DNA"/>
</dbReference>
<keyword evidence="2" id="KW-0472">Membrane</keyword>
<keyword evidence="2" id="KW-0812">Transmembrane</keyword>